<dbReference type="Proteomes" id="UP001153620">
    <property type="component" value="Chromosome 3"/>
</dbReference>
<dbReference type="EMBL" id="OU895879">
    <property type="protein sequence ID" value="CAG9807110.1"/>
    <property type="molecule type" value="Genomic_DNA"/>
</dbReference>
<accession>A0A9N9RXI1</accession>
<evidence type="ECO:0000313" key="1">
    <source>
        <dbReference type="EMBL" id="CAG9807110.1"/>
    </source>
</evidence>
<dbReference type="AlphaFoldDB" id="A0A9N9RXI1"/>
<dbReference type="SUPFAM" id="SSF52540">
    <property type="entry name" value="P-loop containing nucleoside triphosphate hydrolases"/>
    <property type="match status" value="1"/>
</dbReference>
<evidence type="ECO:0008006" key="3">
    <source>
        <dbReference type="Google" id="ProtNLM"/>
    </source>
</evidence>
<reference evidence="1" key="2">
    <citation type="submission" date="2022-10" db="EMBL/GenBank/DDBJ databases">
        <authorList>
            <consortium name="ENA_rothamsted_submissions"/>
            <consortium name="culmorum"/>
            <person name="King R."/>
        </authorList>
    </citation>
    <scope>NUCLEOTIDE SEQUENCE</scope>
</reference>
<gene>
    <name evidence="1" type="ORF">CHIRRI_LOCUS9959</name>
</gene>
<dbReference type="PANTHER" id="PTHR46312">
    <property type="entry name" value="NACHT DOMAIN-CONTAINING PROTEIN"/>
    <property type="match status" value="1"/>
</dbReference>
<evidence type="ECO:0000313" key="2">
    <source>
        <dbReference type="Proteomes" id="UP001153620"/>
    </source>
</evidence>
<proteinExistence type="predicted"/>
<organism evidence="1 2">
    <name type="scientific">Chironomus riparius</name>
    <dbReference type="NCBI Taxonomy" id="315576"/>
    <lineage>
        <taxon>Eukaryota</taxon>
        <taxon>Metazoa</taxon>
        <taxon>Ecdysozoa</taxon>
        <taxon>Arthropoda</taxon>
        <taxon>Hexapoda</taxon>
        <taxon>Insecta</taxon>
        <taxon>Pterygota</taxon>
        <taxon>Neoptera</taxon>
        <taxon>Endopterygota</taxon>
        <taxon>Diptera</taxon>
        <taxon>Nematocera</taxon>
        <taxon>Chironomoidea</taxon>
        <taxon>Chironomidae</taxon>
        <taxon>Chironominae</taxon>
        <taxon>Chironomus</taxon>
    </lineage>
</organism>
<protein>
    <recommendedName>
        <fullName evidence="3">NACHT domain-containing protein</fullName>
    </recommendedName>
</protein>
<keyword evidence="2" id="KW-1185">Reference proteome</keyword>
<reference evidence="1" key="1">
    <citation type="submission" date="2022-01" db="EMBL/GenBank/DDBJ databases">
        <authorList>
            <person name="King R."/>
        </authorList>
    </citation>
    <scope>NUCLEOTIDE SEQUENCE</scope>
</reference>
<dbReference type="InterPro" id="IPR027417">
    <property type="entry name" value="P-loop_NTPase"/>
</dbReference>
<dbReference type="PANTHER" id="PTHR46312:SF2">
    <property type="entry name" value="NUCLEOTIDE-BINDING OLIGOMERIZATION DOMAIN-CONTAINING PROTEIN 2-LIKE"/>
    <property type="match status" value="1"/>
</dbReference>
<dbReference type="OrthoDB" id="6693298at2759"/>
<name>A0A9N9RXI1_9DIPT</name>
<sequence>MLHGKDDLNFNNPQVHYLDELVTHSWTYLTEKLKEKFLTSNFAFQNESLKFNALYALNPIAFDSLTSQQIKDVLDNKTMIISNMITNEANFNVERKIFDENLNDIYYDFMHFINGDDSSCICECYNITRNTKTFESYYEEFRNESLETQTKKIEEIKRKGTYTVCPIEGYMIKSISDQFPVAETLLSHTSLQFDFEDVLKIANETKMFILSAEAGTGKTVTFEQFTMRIKKKLPTRWVSYIDLKDHKDLYKAVETFDDVKEMLGKIFGLADQNKFEKEVFEELFKSGDAILLWNGFDEISPEFSDSVLKILSIIRNNTTNIQFICTRPLYTEQLRDKFMTKTYTLIPFTAEEQENFIKKFLIANKVDEPMIPDYIHKVQSIVNSTQSKESFDTPLLLLMLSELVSSDVEIYETENLYELYRKFVDKKVQIWHENNEYAKDLLDTVITSGFSIKNLHQRYAMRHELQSCDYSYKFAYFNALKLKIMRQKVPKGLTNDEVSRMGILFINGPKTFKFAHRTFAEFFVAQYFIENIYFADDEPTDEEAERRIRLFFHTFHYPFYRVRTFIMSFLETQAANETQEFDSKISKVLRMKFNRLYMSSMKEFNEIPLLKFWAKDNKVLAELLQVNADETLYTATYNYVYYPGSKYRIVHHSGLRNFGKQHLNDSQYQNFIDDKNKKGIILFSSYCLGSKILDNRQFGFTFHEKYTLSDEYLKNPDEFAVFESVAQNLTKSELKVLLKSEIILNRGIFNDKMWKLIEENLSIEEQKVLLLKFLGTTTILINGYDLEFGLKKLAKFYSNLEIYEIFLKTKIFNSAASFRNYTFQPLWNFFINHTTVKQQKSMLTRIVRNECFTRPFKGDEQLRYCYVFPPLNMLQTSIFSFEKFGAFKDMLMIYETYFNRTEIQEIILRSTSDFLPILIVQGDYDLCEEATGNLRKLFIGNEETLKKFLLQEVEPTNLNVFDLLRDFRDHNNCLELFTKLLE</sequence>